<keyword evidence="2" id="KW-0732">Signal</keyword>
<feature type="region of interest" description="Disordered" evidence="1">
    <location>
        <begin position="61"/>
        <end position="95"/>
    </location>
</feature>
<proteinExistence type="predicted"/>
<gene>
    <name evidence="3" type="ORF">POL67_14945</name>
</gene>
<keyword evidence="4" id="KW-1185">Reference proteome</keyword>
<dbReference type="PROSITE" id="PS51257">
    <property type="entry name" value="PROKAR_LIPOPROTEIN"/>
    <property type="match status" value="1"/>
</dbReference>
<reference evidence="3 4" key="1">
    <citation type="submission" date="2022-11" db="EMBL/GenBank/DDBJ databases">
        <title>Minimal conservation of predation-associated metabolite biosynthetic gene clusters underscores biosynthetic potential of Myxococcota including descriptions for ten novel species: Archangium lansinium sp. nov., Myxococcus landrumus sp. nov., Nannocystis bai.</title>
        <authorList>
            <person name="Ahearne A."/>
            <person name="Stevens C."/>
            <person name="Dowd S."/>
        </authorList>
    </citation>
    <scope>NUCLEOTIDE SEQUENCE [LARGE SCALE GENOMIC DNA]</scope>
    <source>
        <strain evidence="3 4">RJM3</strain>
    </source>
</reference>
<comment type="caution">
    <text evidence="3">The sequence shown here is derived from an EMBL/GenBank/DDBJ whole genome shotgun (WGS) entry which is preliminary data.</text>
</comment>
<name>A0ABT5ELI5_9BACT</name>
<feature type="signal peptide" evidence="2">
    <location>
        <begin position="1"/>
        <end position="20"/>
    </location>
</feature>
<evidence type="ECO:0000256" key="1">
    <source>
        <dbReference type="SAM" id="MobiDB-lite"/>
    </source>
</evidence>
<dbReference type="RefSeq" id="WP_271918030.1">
    <property type="nucleotide sequence ID" value="NZ_JAQNDO010000001.1"/>
</dbReference>
<feature type="chain" id="PRO_5046271723" evidence="2">
    <location>
        <begin position="21"/>
        <end position="159"/>
    </location>
</feature>
<dbReference type="Proteomes" id="UP001221411">
    <property type="component" value="Unassembled WGS sequence"/>
</dbReference>
<evidence type="ECO:0000313" key="4">
    <source>
        <dbReference type="Proteomes" id="UP001221411"/>
    </source>
</evidence>
<sequence length="159" mass="16225">MNTLRSITGLFAMASLFAFAAGCSVSETEERVGQSEQSLAEPPCECPSVVGSASNIVAPPCECEPPPEEPPVEEPPVEEPPSDDPCPPGEHEECSVKAPGGVQSIIAPPECVCVPDEEPPCPPNAVEVTTCGGILAPKGTVSIWGGSGGSCVTQCVLSH</sequence>
<dbReference type="EMBL" id="JAQNDO010000001">
    <property type="protein sequence ID" value="MDC0742651.1"/>
    <property type="molecule type" value="Genomic_DNA"/>
</dbReference>
<organism evidence="3 4">
    <name type="scientific">Polyangium mundeleinium</name>
    <dbReference type="NCBI Taxonomy" id="2995306"/>
    <lineage>
        <taxon>Bacteria</taxon>
        <taxon>Pseudomonadati</taxon>
        <taxon>Myxococcota</taxon>
        <taxon>Polyangia</taxon>
        <taxon>Polyangiales</taxon>
        <taxon>Polyangiaceae</taxon>
        <taxon>Polyangium</taxon>
    </lineage>
</organism>
<evidence type="ECO:0000313" key="3">
    <source>
        <dbReference type="EMBL" id="MDC0742651.1"/>
    </source>
</evidence>
<evidence type="ECO:0000256" key="2">
    <source>
        <dbReference type="SAM" id="SignalP"/>
    </source>
</evidence>
<feature type="compositionally biased region" description="Acidic residues" evidence="1">
    <location>
        <begin position="65"/>
        <end position="82"/>
    </location>
</feature>
<accession>A0ABT5ELI5</accession>
<protein>
    <submittedName>
        <fullName evidence="3">Uncharacterized protein</fullName>
    </submittedName>
</protein>